<dbReference type="EMBL" id="LAZR01001520">
    <property type="protein sequence ID" value="KKN43300.1"/>
    <property type="molecule type" value="Genomic_DNA"/>
</dbReference>
<gene>
    <name evidence="1" type="ORF">LCGC14_0704520</name>
</gene>
<accession>A0A0F9QGX8</accession>
<name>A0A0F9QGX8_9ZZZZ</name>
<evidence type="ECO:0000313" key="1">
    <source>
        <dbReference type="EMBL" id="KKN43300.1"/>
    </source>
</evidence>
<dbReference type="AlphaFoldDB" id="A0A0F9QGX8"/>
<organism evidence="1">
    <name type="scientific">marine sediment metagenome</name>
    <dbReference type="NCBI Taxonomy" id="412755"/>
    <lineage>
        <taxon>unclassified sequences</taxon>
        <taxon>metagenomes</taxon>
        <taxon>ecological metagenomes</taxon>
    </lineage>
</organism>
<proteinExistence type="predicted"/>
<sequence>MKVKLQKKQNTRLPWGDISPEHICKCWDSYKAQKITTQTLLSHFPGRTLNAIKSKVWSIRGRTEGDRSNGYNPDQEDLFRRQITG</sequence>
<reference evidence="1" key="1">
    <citation type="journal article" date="2015" name="Nature">
        <title>Complex archaea that bridge the gap between prokaryotes and eukaryotes.</title>
        <authorList>
            <person name="Spang A."/>
            <person name="Saw J.H."/>
            <person name="Jorgensen S.L."/>
            <person name="Zaremba-Niedzwiedzka K."/>
            <person name="Martijn J."/>
            <person name="Lind A.E."/>
            <person name="van Eijk R."/>
            <person name="Schleper C."/>
            <person name="Guy L."/>
            <person name="Ettema T.J."/>
        </authorList>
    </citation>
    <scope>NUCLEOTIDE SEQUENCE</scope>
</reference>
<protein>
    <submittedName>
        <fullName evidence="1">Uncharacterized protein</fullName>
    </submittedName>
</protein>
<comment type="caution">
    <text evidence="1">The sequence shown here is derived from an EMBL/GenBank/DDBJ whole genome shotgun (WGS) entry which is preliminary data.</text>
</comment>